<dbReference type="InterPro" id="IPR029058">
    <property type="entry name" value="AB_hydrolase_fold"/>
</dbReference>
<dbReference type="SUPFAM" id="SSF53474">
    <property type="entry name" value="alpha/beta-Hydrolases"/>
    <property type="match status" value="1"/>
</dbReference>
<dbReference type="OrthoDB" id="425534at2759"/>
<name>A0A167QL37_CORFA</name>
<reference evidence="6 7" key="1">
    <citation type="journal article" date="2016" name="Genome Biol. Evol.">
        <title>Divergent and convergent evolution of fungal pathogenicity.</title>
        <authorList>
            <person name="Shang Y."/>
            <person name="Xiao G."/>
            <person name="Zheng P."/>
            <person name="Cen K."/>
            <person name="Zhan S."/>
            <person name="Wang C."/>
        </authorList>
    </citation>
    <scope>NUCLEOTIDE SEQUENCE [LARGE SCALE GENOMIC DNA]</scope>
    <source>
        <strain evidence="6 7">ARSEF 2679</strain>
    </source>
</reference>
<evidence type="ECO:0000256" key="2">
    <source>
        <dbReference type="ARBA" id="ARBA00022801"/>
    </source>
</evidence>
<dbReference type="RefSeq" id="XP_018702227.1">
    <property type="nucleotide sequence ID" value="XM_018850582.1"/>
</dbReference>
<dbReference type="Pfam" id="PF00561">
    <property type="entry name" value="Abhydrolase_1"/>
    <property type="match status" value="1"/>
</dbReference>
<evidence type="ECO:0000256" key="1">
    <source>
        <dbReference type="ARBA" id="ARBA00010088"/>
    </source>
</evidence>
<comment type="caution">
    <text evidence="6">The sequence shown here is derived from an EMBL/GenBank/DDBJ whole genome shotgun (WGS) entry which is preliminary data.</text>
</comment>
<sequence length="474" mass="50806">MEKQTLLGGPLADRSPTANRKRAASRAAIFTVVTLWALLSWQFLTSRGDARPPTAEPKFRTYPGESIRWRPCGDPLITDQDQDLECGTINVPMDHFASAQTPRTDGAAKAFTVPLVRMRGRSHSATNLLISLGGPGASGVAFLRGRPRARAALRRLVGDGLHIIGFDSRGVSASTPPATCYASEASRARLRARPPTSDLIRDSPYLYAWATNHGRACQDNAGEHLAYVNTPQTAADLNVVLDALGQGQMAYWGVGYGALLGQVYATAYPSRVGRVVLDALPDQKAWFEELLDARRHEDADAVVDGFFEECARAGEGKCALAGRGVTGPALRENVTRVIDALYRSPASAYVSGSAYGVVDDFTARIRGLLREMHTPAHWPALARRLADLRAGDATGMFLAYAGDDDGDDEAGLVVRLNDGRSGPAGGWPQPRMRLLEKMLLLFDRRRFAIGEARALHVKSGVAARGGAGGAGGGF</sequence>
<evidence type="ECO:0000256" key="3">
    <source>
        <dbReference type="SAM" id="MobiDB-lite"/>
    </source>
</evidence>
<protein>
    <submittedName>
        <fullName evidence="6">Alpha/beta hydrolase fold-1</fullName>
    </submittedName>
</protein>
<dbReference type="STRING" id="1081104.A0A167QL37"/>
<dbReference type="Gene3D" id="3.40.50.1820">
    <property type="entry name" value="alpha/beta hydrolase"/>
    <property type="match status" value="1"/>
</dbReference>
<keyword evidence="4" id="KW-1133">Transmembrane helix</keyword>
<accession>A0A167QL37</accession>
<dbReference type="EMBL" id="AZHB01000019">
    <property type="protein sequence ID" value="OAA57737.1"/>
    <property type="molecule type" value="Genomic_DNA"/>
</dbReference>
<dbReference type="AlphaFoldDB" id="A0A167QL37"/>
<dbReference type="PANTHER" id="PTHR43248">
    <property type="entry name" value="2-SUCCINYL-6-HYDROXY-2,4-CYCLOHEXADIENE-1-CARBOXYLATE SYNTHASE"/>
    <property type="match status" value="1"/>
</dbReference>
<keyword evidence="7" id="KW-1185">Reference proteome</keyword>
<dbReference type="InterPro" id="IPR051601">
    <property type="entry name" value="Serine_prot/Carboxylest_S33"/>
</dbReference>
<comment type="similarity">
    <text evidence="1">Belongs to the peptidase S33 family.</text>
</comment>
<proteinExistence type="inferred from homology"/>
<dbReference type="Proteomes" id="UP000076744">
    <property type="component" value="Unassembled WGS sequence"/>
</dbReference>
<keyword evidence="2 6" id="KW-0378">Hydrolase</keyword>
<dbReference type="PANTHER" id="PTHR43248:SF25">
    <property type="entry name" value="AB HYDROLASE-1 DOMAIN-CONTAINING PROTEIN-RELATED"/>
    <property type="match status" value="1"/>
</dbReference>
<keyword evidence="4" id="KW-0812">Transmembrane</keyword>
<evidence type="ECO:0000313" key="7">
    <source>
        <dbReference type="Proteomes" id="UP000076744"/>
    </source>
</evidence>
<dbReference type="GO" id="GO:0016787">
    <property type="term" value="F:hydrolase activity"/>
    <property type="evidence" value="ECO:0007669"/>
    <property type="project" value="UniProtKB-KW"/>
</dbReference>
<evidence type="ECO:0000256" key="4">
    <source>
        <dbReference type="SAM" id="Phobius"/>
    </source>
</evidence>
<feature type="transmembrane region" description="Helical" evidence="4">
    <location>
        <begin position="23"/>
        <end position="44"/>
    </location>
</feature>
<feature type="region of interest" description="Disordered" evidence="3">
    <location>
        <begin position="1"/>
        <end position="20"/>
    </location>
</feature>
<keyword evidence="4" id="KW-0472">Membrane</keyword>
<evidence type="ECO:0000313" key="6">
    <source>
        <dbReference type="EMBL" id="OAA57737.1"/>
    </source>
</evidence>
<organism evidence="6 7">
    <name type="scientific">Cordyceps fumosorosea (strain ARSEF 2679)</name>
    <name type="common">Isaria fumosorosea</name>
    <dbReference type="NCBI Taxonomy" id="1081104"/>
    <lineage>
        <taxon>Eukaryota</taxon>
        <taxon>Fungi</taxon>
        <taxon>Dikarya</taxon>
        <taxon>Ascomycota</taxon>
        <taxon>Pezizomycotina</taxon>
        <taxon>Sordariomycetes</taxon>
        <taxon>Hypocreomycetidae</taxon>
        <taxon>Hypocreales</taxon>
        <taxon>Cordycipitaceae</taxon>
        <taxon>Cordyceps</taxon>
    </lineage>
</organism>
<evidence type="ECO:0000259" key="5">
    <source>
        <dbReference type="Pfam" id="PF00561"/>
    </source>
</evidence>
<dbReference type="GeneID" id="30023270"/>
<dbReference type="InterPro" id="IPR000073">
    <property type="entry name" value="AB_hydrolase_1"/>
</dbReference>
<feature type="domain" description="AB hydrolase-1" evidence="5">
    <location>
        <begin position="155"/>
        <end position="295"/>
    </location>
</feature>
<gene>
    <name evidence="6" type="ORF">ISF_06978</name>
</gene>